<gene>
    <name evidence="8" type="ORF">A4R35_14960</name>
</gene>
<dbReference type="Pfam" id="PF17189">
    <property type="entry name" value="Glyco_hydro_30C"/>
    <property type="match status" value="1"/>
</dbReference>
<dbReference type="InterPro" id="IPR012291">
    <property type="entry name" value="CBM2_carb-bd_dom_sf"/>
</dbReference>
<dbReference type="GO" id="GO:0006680">
    <property type="term" value="P:glucosylceramide catabolic process"/>
    <property type="evidence" value="ECO:0007669"/>
    <property type="project" value="TreeGrafter"/>
</dbReference>
<dbReference type="Pfam" id="PF00553">
    <property type="entry name" value="CBM_2"/>
    <property type="match status" value="1"/>
</dbReference>
<protein>
    <recommendedName>
        <fullName evidence="7">CBM2 domain-containing protein</fullName>
    </recommendedName>
</protein>
<dbReference type="InterPro" id="IPR008965">
    <property type="entry name" value="CBM2/CBM3_carb-bd_dom_sf"/>
</dbReference>
<proteinExistence type="inferred from homology"/>
<evidence type="ECO:0000256" key="4">
    <source>
        <dbReference type="RuleBase" id="RU361188"/>
    </source>
</evidence>
<dbReference type="GO" id="GO:0004348">
    <property type="term" value="F:glucosylceramidase activity"/>
    <property type="evidence" value="ECO:0007669"/>
    <property type="project" value="InterPro"/>
</dbReference>
<evidence type="ECO:0000256" key="5">
    <source>
        <dbReference type="SAM" id="MobiDB-lite"/>
    </source>
</evidence>
<feature type="region of interest" description="Disordered" evidence="5">
    <location>
        <begin position="481"/>
        <end position="528"/>
    </location>
</feature>
<dbReference type="InterPro" id="IPR017853">
    <property type="entry name" value="GH"/>
</dbReference>
<accession>A0A328VGF8</accession>
<dbReference type="InterPro" id="IPR001919">
    <property type="entry name" value="CBD2"/>
</dbReference>
<dbReference type="GO" id="GO:0005975">
    <property type="term" value="P:carbohydrate metabolic process"/>
    <property type="evidence" value="ECO:0007669"/>
    <property type="project" value="InterPro"/>
</dbReference>
<dbReference type="InterPro" id="IPR001139">
    <property type="entry name" value="Glyco_hydro_30"/>
</dbReference>
<dbReference type="InterPro" id="IPR033452">
    <property type="entry name" value="GH30_C"/>
</dbReference>
<name>A0A328VGF8_9CHLR</name>
<organism evidence="8 9">
    <name type="scientific">Thermogemmatispora tikiterensis</name>
    <dbReference type="NCBI Taxonomy" id="1825093"/>
    <lineage>
        <taxon>Bacteria</taxon>
        <taxon>Bacillati</taxon>
        <taxon>Chloroflexota</taxon>
        <taxon>Ktedonobacteria</taxon>
        <taxon>Thermogemmatisporales</taxon>
        <taxon>Thermogemmatisporaceae</taxon>
        <taxon>Thermogemmatispora</taxon>
    </lineage>
</organism>
<comment type="caution">
    <text evidence="8">The sequence shown here is derived from an EMBL/GenBank/DDBJ whole genome shotgun (WGS) entry which is preliminary data.</text>
</comment>
<evidence type="ECO:0000313" key="8">
    <source>
        <dbReference type="EMBL" id="RAQ96836.1"/>
    </source>
</evidence>
<keyword evidence="2 6" id="KW-0732">Signal</keyword>
<dbReference type="SMART" id="SM00637">
    <property type="entry name" value="CBD_II"/>
    <property type="match status" value="1"/>
</dbReference>
<evidence type="ECO:0000256" key="6">
    <source>
        <dbReference type="SAM" id="SignalP"/>
    </source>
</evidence>
<dbReference type="EMBL" id="MCIF01000002">
    <property type="protein sequence ID" value="RAQ96836.1"/>
    <property type="molecule type" value="Genomic_DNA"/>
</dbReference>
<dbReference type="Pfam" id="PF02055">
    <property type="entry name" value="Glyco_hydro_30"/>
    <property type="match status" value="1"/>
</dbReference>
<comment type="similarity">
    <text evidence="1 4">Belongs to the glycosyl hydrolase 30 family.</text>
</comment>
<feature type="compositionally biased region" description="Pro residues" evidence="5">
    <location>
        <begin position="487"/>
        <end position="523"/>
    </location>
</feature>
<dbReference type="SUPFAM" id="SSF51011">
    <property type="entry name" value="Glycosyl hydrolase domain"/>
    <property type="match status" value="1"/>
</dbReference>
<feature type="domain" description="CBM2" evidence="7">
    <location>
        <begin position="521"/>
        <end position="633"/>
    </location>
</feature>
<dbReference type="Gene3D" id="2.60.40.1180">
    <property type="entry name" value="Golgi alpha-mannosidase II"/>
    <property type="match status" value="1"/>
</dbReference>
<dbReference type="SUPFAM" id="SSF49384">
    <property type="entry name" value="Carbohydrate-binding domain"/>
    <property type="match status" value="1"/>
</dbReference>
<evidence type="ECO:0000259" key="7">
    <source>
        <dbReference type="PROSITE" id="PS51173"/>
    </source>
</evidence>
<dbReference type="PROSITE" id="PS51173">
    <property type="entry name" value="CBM2"/>
    <property type="match status" value="1"/>
</dbReference>
<evidence type="ECO:0000256" key="3">
    <source>
        <dbReference type="ARBA" id="ARBA00022801"/>
    </source>
</evidence>
<feature type="chain" id="PRO_5016342758" description="CBM2 domain-containing protein" evidence="6">
    <location>
        <begin position="36"/>
        <end position="633"/>
    </location>
</feature>
<dbReference type="InterPro" id="IPR013780">
    <property type="entry name" value="Glyco_hydro_b"/>
</dbReference>
<dbReference type="AlphaFoldDB" id="A0A328VGF8"/>
<dbReference type="PANTHER" id="PTHR11069">
    <property type="entry name" value="GLUCOSYLCERAMIDASE"/>
    <property type="match status" value="1"/>
</dbReference>
<dbReference type="Gene3D" id="3.20.20.80">
    <property type="entry name" value="Glycosidases"/>
    <property type="match status" value="1"/>
</dbReference>
<dbReference type="PANTHER" id="PTHR11069:SF23">
    <property type="entry name" value="LYSOSOMAL ACID GLUCOSYLCERAMIDASE"/>
    <property type="match status" value="1"/>
</dbReference>
<dbReference type="RefSeq" id="WP_112430736.1">
    <property type="nucleotide sequence ID" value="NZ_MCIF01000002.1"/>
</dbReference>
<dbReference type="GO" id="GO:0016020">
    <property type="term" value="C:membrane"/>
    <property type="evidence" value="ECO:0007669"/>
    <property type="project" value="GOC"/>
</dbReference>
<dbReference type="GO" id="GO:0030247">
    <property type="term" value="F:polysaccharide binding"/>
    <property type="evidence" value="ECO:0007669"/>
    <property type="project" value="UniProtKB-UniRule"/>
</dbReference>
<dbReference type="Proteomes" id="UP000248706">
    <property type="component" value="Unassembled WGS sequence"/>
</dbReference>
<sequence length="633" mass="65485">MLRKQLKTLCAGLALMALICALTLSIAVQGRPAYAASSVTINGATTYQTIDGFGASEAFGQADAIINAGSTLEKQMLDLLFSPTTGAGLTILRNLIPSDSNHTIEPNSPGSPTATPQYVPIGTDWGQLPLTQQVVQNYGVTRIYADAWSAPGFMKTNGSESNGGTLCGAPGAATCSTGDWRQAYANYLVQYIKDYQAAGVTITNIGFVNEPNLSTSYSSMVMNPTQTADFAKILGPTLANAGLSTQIVCCDAEGWDLAPSYTSAIVNDATANSYVKVISSHGYTAAPTSPLNSNGKPVWETEWSTFDSFDAAWDDGSDASGLTWAQHIHVGLTSANLSAFLYWWGVASTSVSSDNQGLIQLNGSTITPSKRLWAFANYSRFVRPGAVRIGASSSDSNLLVSAYRNTNGTLAIVVINLATSDTATTFSLQNTTVANGATVTPYLTNNNNNTAAQAPLSVSNGSFSATVPARSLVTYVIPAGTGGVTPTPTPAPTSTPTPAPSPSPTATPSPTPAPTSTPTPTPTPGASCQVHYSVVSQWPGGFQGSITITNTGSSPINGWTLSFSFTAGQQITQLWNGSYTQQGAQVTITNASYNAQIPAGATLGASPGFLASWNGSNPAPTAFTLNGATCSVV</sequence>
<feature type="signal peptide" evidence="6">
    <location>
        <begin position="1"/>
        <end position="35"/>
    </location>
</feature>
<keyword evidence="3 4" id="KW-0378">Hydrolase</keyword>
<evidence type="ECO:0000256" key="2">
    <source>
        <dbReference type="ARBA" id="ARBA00022729"/>
    </source>
</evidence>
<evidence type="ECO:0000313" key="9">
    <source>
        <dbReference type="Proteomes" id="UP000248706"/>
    </source>
</evidence>
<dbReference type="Gene3D" id="2.60.40.290">
    <property type="match status" value="1"/>
</dbReference>
<reference evidence="8 9" key="1">
    <citation type="submission" date="2016-08" db="EMBL/GenBank/DDBJ databases">
        <title>Analysis of Carbohydrate Active Enzymes in Thermogemmatispora T81 Reveals Carbohydrate Degradation Ability.</title>
        <authorList>
            <person name="Tomazini A."/>
            <person name="Lal S."/>
            <person name="Stott M."/>
            <person name="Henrissat B."/>
            <person name="Polikarpov I."/>
            <person name="Sparling R."/>
            <person name="Levin D.B."/>
        </authorList>
    </citation>
    <scope>NUCLEOTIDE SEQUENCE [LARGE SCALE GENOMIC DNA]</scope>
    <source>
        <strain evidence="8 9">T81</strain>
    </source>
</reference>
<keyword evidence="9" id="KW-1185">Reference proteome</keyword>
<evidence type="ECO:0000256" key="1">
    <source>
        <dbReference type="ARBA" id="ARBA00005382"/>
    </source>
</evidence>
<keyword evidence="4" id="KW-0326">Glycosidase</keyword>
<dbReference type="InterPro" id="IPR033453">
    <property type="entry name" value="Glyco_hydro_30_TIM-barrel"/>
</dbReference>
<dbReference type="SUPFAM" id="SSF51445">
    <property type="entry name" value="(Trans)glycosidases"/>
    <property type="match status" value="1"/>
</dbReference>